<reference evidence="2" key="3">
    <citation type="submission" date="2025-09" db="UniProtKB">
        <authorList>
            <consortium name="Ensembl"/>
        </authorList>
    </citation>
    <scope>IDENTIFICATION</scope>
</reference>
<proteinExistence type="predicted"/>
<evidence type="ECO:0000313" key="3">
    <source>
        <dbReference type="Proteomes" id="UP000028761"/>
    </source>
</evidence>
<evidence type="ECO:0000313" key="2">
    <source>
        <dbReference type="Ensembl" id="ENSPANP00000030197.2"/>
    </source>
</evidence>
<protein>
    <submittedName>
        <fullName evidence="2">Uncharacterized protein</fullName>
    </submittedName>
</protein>
<dbReference type="Proteomes" id="UP000028761">
    <property type="component" value="Chromosome 4"/>
</dbReference>
<sequence>MSVVILTRDDEPRIFTTDSDAASPALHSTYPLPDPASASPLHREEKILPKDCNIISCLSFSLPASPTDSGLASPTTTTSERQQFWAKCLIWKYQLYPRGLPKKPGGRRDKQIRASPSTSTRQPHPATSSGQQQS</sequence>
<name>A0A2I3M3B7_PAPAN</name>
<feature type="region of interest" description="Disordered" evidence="1">
    <location>
        <begin position="97"/>
        <end position="134"/>
    </location>
</feature>
<reference evidence="2" key="2">
    <citation type="submission" date="2025-08" db="UniProtKB">
        <authorList>
            <consortium name="Ensembl"/>
        </authorList>
    </citation>
    <scope>IDENTIFICATION</scope>
</reference>
<dbReference type="GeneTree" id="ENSGT01150000287640"/>
<keyword evidence="3" id="KW-1185">Reference proteome</keyword>
<evidence type="ECO:0000256" key="1">
    <source>
        <dbReference type="SAM" id="MobiDB-lite"/>
    </source>
</evidence>
<dbReference type="Ensembl" id="ENSPANT00000056607.2">
    <property type="protein sequence ID" value="ENSPANP00000030197.2"/>
    <property type="gene ID" value="ENSPANG00000034777.2"/>
</dbReference>
<dbReference type="Bgee" id="ENSPANG00000034777">
    <property type="expression patterns" value="Expressed in testis and 2 other cell types or tissues"/>
</dbReference>
<dbReference type="AlphaFoldDB" id="A0A2I3M3B7"/>
<dbReference type="OMA" id="TIMTSER"/>
<reference evidence="2 3" key="1">
    <citation type="submission" date="2012-03" db="EMBL/GenBank/DDBJ databases">
        <title>Whole Genome Assembly of Papio anubis.</title>
        <authorList>
            <person name="Liu Y.L."/>
            <person name="Abraham K.A."/>
            <person name="Akbar H.A."/>
            <person name="Ali S.A."/>
            <person name="Anosike U.A."/>
            <person name="Aqrawi P.A."/>
            <person name="Arias F.A."/>
            <person name="Attaway T.A."/>
            <person name="Awwad R.A."/>
            <person name="Babu C.B."/>
            <person name="Bandaranaike D.B."/>
            <person name="Battles P.B."/>
            <person name="Bell A.B."/>
            <person name="Beltran B.B."/>
            <person name="Berhane-Mersha D.B."/>
            <person name="Bess C.B."/>
            <person name="Bickham C.B."/>
            <person name="Bolden T.B."/>
            <person name="Carter K.C."/>
            <person name="Chau D.C."/>
            <person name="Chavez A.C."/>
            <person name="Clerc-Blankenburg K.C."/>
            <person name="Coyle M.C."/>
            <person name="Dao M.D."/>
            <person name="Davila M.L.D."/>
            <person name="Davy-Carroll L.D."/>
            <person name="Denson S.D."/>
            <person name="Dinh H.D."/>
            <person name="Fernandez S.F."/>
            <person name="Fernando P.F."/>
            <person name="Forbes L.F."/>
            <person name="Francis C.F."/>
            <person name="Francisco L.F."/>
            <person name="Fu Q.F."/>
            <person name="Garcia-Iii R.G."/>
            <person name="Garrett T.G."/>
            <person name="Gross S.G."/>
            <person name="Gubbala S.G."/>
            <person name="Hirani K.H."/>
            <person name="Hogues M.H."/>
            <person name="Hollins B.H."/>
            <person name="Jackson L.J."/>
            <person name="Javaid M.J."/>
            <person name="Jhangiani S.J."/>
            <person name="Johnson A.J."/>
            <person name="Johnson B.J."/>
            <person name="Jones J.J."/>
            <person name="Joshi V.J."/>
            <person name="Kalu J.K."/>
            <person name="Khan N.K."/>
            <person name="Korchina V.K."/>
            <person name="Kovar C.K."/>
            <person name="Lago L.L."/>
            <person name="Lara F.L."/>
            <person name="Le T.-K.L."/>
            <person name="Lee S.L."/>
            <person name="Legall-Iii F.L."/>
            <person name="Lemon S.L."/>
            <person name="Liu J.L."/>
            <person name="Liu Y.-S.L."/>
            <person name="Liyanage D.L."/>
            <person name="Lopez J.L."/>
            <person name="Lorensuhewa L.L."/>
            <person name="Mata R.M."/>
            <person name="Mathew T.M."/>
            <person name="Mercado C.M."/>
            <person name="Mercado I.M."/>
            <person name="Morales K.M."/>
            <person name="Morgan M.M."/>
            <person name="Munidasa M.M."/>
            <person name="Ngo D.N."/>
            <person name="Nguyen L.N."/>
            <person name="Nguyen T.N."/>
            <person name="Nguyen N.N."/>
            <person name="Obregon M.O."/>
            <person name="Okwuonu G.O."/>
            <person name="Ongeri F.O."/>
            <person name="Onwere C.O."/>
            <person name="Osifeso I.O."/>
            <person name="Parra A.P."/>
            <person name="Patil S.P."/>
            <person name="Perez A.P."/>
            <person name="Perez Y.P."/>
            <person name="Pham C.P."/>
            <person name="Pu L.-L.P."/>
            <person name="Puazo M.P."/>
            <person name="Quiroz J.Q."/>
            <person name="Rouhana J.R."/>
            <person name="Ruiz M.R."/>
            <person name="Ruiz S.-J.R."/>
            <person name="Saada N.S."/>
            <person name="Santibanez J.S."/>
            <person name="Scheel M.S."/>
            <person name="Schneider B.S."/>
            <person name="Simmons D.S."/>
            <person name="Sisson I.S."/>
            <person name="Tang L.-Y.T."/>
            <person name="Thornton R.T."/>
            <person name="Tisius J.T."/>
            <person name="Toledanes G.T."/>
            <person name="Trejos Z.T."/>
            <person name="Usmani K.U."/>
            <person name="Varghese R.V."/>
            <person name="Vattathil S.V."/>
            <person name="Vee V.V."/>
            <person name="Walker D.W."/>
            <person name="Weissenberger G.W."/>
            <person name="White C.W."/>
            <person name="Williams A.W."/>
            <person name="Woodworth J.W."/>
            <person name="Wright R.W."/>
            <person name="Zhu Y.Z."/>
            <person name="Han Y.H."/>
            <person name="Newsham I.N."/>
            <person name="Nazareth L.N."/>
            <person name="Worley K.W."/>
            <person name="Muzny D.M."/>
            <person name="Rogers J.R."/>
            <person name="Gibbs R.G."/>
        </authorList>
    </citation>
    <scope>NUCLEOTIDE SEQUENCE [LARGE SCALE GENOMIC DNA]</scope>
</reference>
<feature type="compositionally biased region" description="Polar residues" evidence="1">
    <location>
        <begin position="114"/>
        <end position="134"/>
    </location>
</feature>
<accession>A0A2I3M3B7</accession>
<organism evidence="2 3">
    <name type="scientific">Papio anubis</name>
    <name type="common">Olive baboon</name>
    <dbReference type="NCBI Taxonomy" id="9555"/>
    <lineage>
        <taxon>Eukaryota</taxon>
        <taxon>Metazoa</taxon>
        <taxon>Chordata</taxon>
        <taxon>Craniata</taxon>
        <taxon>Vertebrata</taxon>
        <taxon>Euteleostomi</taxon>
        <taxon>Mammalia</taxon>
        <taxon>Eutheria</taxon>
        <taxon>Euarchontoglires</taxon>
        <taxon>Primates</taxon>
        <taxon>Haplorrhini</taxon>
        <taxon>Catarrhini</taxon>
        <taxon>Cercopithecidae</taxon>
        <taxon>Cercopithecinae</taxon>
        <taxon>Papio</taxon>
    </lineage>
</organism>